<dbReference type="AlphaFoldDB" id="A0A1S2VE45"/>
<evidence type="ECO:0000313" key="1">
    <source>
        <dbReference type="EMBL" id="OIN56979.1"/>
    </source>
</evidence>
<gene>
    <name evidence="1" type="ORF">BLX24_21730</name>
</gene>
<sequence>MRLVLDNVAPQYIGVLRELATALQFTISEADVNDRRAEIDRRIERLEAGKTTVVTPDWETIQQENGLS</sequence>
<accession>A0A1S2VE45</accession>
<comment type="caution">
    <text evidence="1">The sequence shown here is derived from an EMBL/GenBank/DDBJ whole genome shotgun (WGS) entry which is preliminary data.</text>
</comment>
<reference evidence="1 2" key="1">
    <citation type="submission" date="2016-10" db="EMBL/GenBank/DDBJ databases">
        <title>Arsenicibacter rosenii gen. nov., sp. nov., an efficient arsenic-methylating bacterium isolated from an arsenic-contaminated paddy soil.</title>
        <authorList>
            <person name="Huang K."/>
        </authorList>
    </citation>
    <scope>NUCLEOTIDE SEQUENCE [LARGE SCALE GENOMIC DNA]</scope>
    <source>
        <strain evidence="1 2">SM-1</strain>
    </source>
</reference>
<proteinExistence type="predicted"/>
<name>A0A1S2VE45_9BACT</name>
<dbReference type="RefSeq" id="WP_071505321.1">
    <property type="nucleotide sequence ID" value="NZ_MORL01000016.1"/>
</dbReference>
<organism evidence="1 2">
    <name type="scientific">Arsenicibacter rosenii</name>
    <dbReference type="NCBI Taxonomy" id="1750698"/>
    <lineage>
        <taxon>Bacteria</taxon>
        <taxon>Pseudomonadati</taxon>
        <taxon>Bacteroidota</taxon>
        <taxon>Cytophagia</taxon>
        <taxon>Cytophagales</taxon>
        <taxon>Spirosomataceae</taxon>
        <taxon>Arsenicibacter</taxon>
    </lineage>
</organism>
<keyword evidence="2" id="KW-1185">Reference proteome</keyword>
<dbReference type="Proteomes" id="UP000181790">
    <property type="component" value="Unassembled WGS sequence"/>
</dbReference>
<evidence type="ECO:0000313" key="2">
    <source>
        <dbReference type="Proteomes" id="UP000181790"/>
    </source>
</evidence>
<protein>
    <submittedName>
        <fullName evidence="1">Uncharacterized protein</fullName>
    </submittedName>
</protein>
<dbReference type="EMBL" id="MORL01000016">
    <property type="protein sequence ID" value="OIN56979.1"/>
    <property type="molecule type" value="Genomic_DNA"/>
</dbReference>